<comment type="caution">
    <text evidence="2">The sequence shown here is derived from an EMBL/GenBank/DDBJ whole genome shotgun (WGS) entry which is preliminary data.</text>
</comment>
<dbReference type="Pfam" id="PF14372">
    <property type="entry name" value="hAT-like_RNase-H"/>
    <property type="match status" value="1"/>
</dbReference>
<dbReference type="PANTHER" id="PTHR23272">
    <property type="entry name" value="BED FINGER-RELATED"/>
    <property type="match status" value="1"/>
</dbReference>
<dbReference type="SUPFAM" id="SSF54529">
    <property type="entry name" value="Mitochondrial glycoprotein MAM33-like"/>
    <property type="match status" value="1"/>
</dbReference>
<evidence type="ECO:0000313" key="3">
    <source>
        <dbReference type="Proteomes" id="UP001280121"/>
    </source>
</evidence>
<protein>
    <recommendedName>
        <fullName evidence="1">hAT-like transposase RNase-H fold domain-containing protein</fullName>
    </recommendedName>
</protein>
<gene>
    <name evidence="2" type="ORF">Ddye_032180</name>
</gene>
<dbReference type="Gene3D" id="3.10.280.10">
    <property type="entry name" value="Mitochondrial glycoprotein"/>
    <property type="match status" value="1"/>
</dbReference>
<sequence length="444" mass="50858">MDFGKVDSLMRHDSLCFGSDCKSTCPSQQKLILSCLHCFKPSESKANFGSFVPDFEFSSATETKNYSSNESLLHAIDLEIKRNDHHNGGSRLQLDCSYTPYEILISDIKDFELYSDHGCNRDLEFDLDENLKKDFQKFLEVGGIKSSIVAFMFKCVNKKETQRKLKIMDPNQQPYFPDGLNMLNDEFDILEPTHTQTRPSGSAVTPTSHPRKLTSDVCQCFNIVQMTLPNGTSGPRAKFVHVGLKQVSDQIDRIRDAISWICSSNPRFSEFKRHCKLNGLKPQRFQTDMPVRWNSTYLMLENCLEYDTTITCFYNMKLAKTGQHSPKILTTDDWYVAKIFVEFLKIFYNATVTLFGVYYPTSSPAIHQIVEISELLNSYREDEHLGVVVVAMETKLKKYWANIPLLYALSAIVDPRVKLSGLEVFLEFIDNNLSIDYSEQITDI</sequence>
<keyword evidence="3" id="KW-1185">Reference proteome</keyword>
<dbReference type="AlphaFoldDB" id="A0AAD9TKR5"/>
<evidence type="ECO:0000313" key="2">
    <source>
        <dbReference type="EMBL" id="KAK2637388.1"/>
    </source>
</evidence>
<dbReference type="PANTHER" id="PTHR23272:SF161">
    <property type="entry name" value="ZINC FINGER BED DOMAIN-CONTAINING PROTEIN RICESLEEPER 1-LIKE"/>
    <property type="match status" value="1"/>
</dbReference>
<organism evidence="2 3">
    <name type="scientific">Dipteronia dyeriana</name>
    <dbReference type="NCBI Taxonomy" id="168575"/>
    <lineage>
        <taxon>Eukaryota</taxon>
        <taxon>Viridiplantae</taxon>
        <taxon>Streptophyta</taxon>
        <taxon>Embryophyta</taxon>
        <taxon>Tracheophyta</taxon>
        <taxon>Spermatophyta</taxon>
        <taxon>Magnoliopsida</taxon>
        <taxon>eudicotyledons</taxon>
        <taxon>Gunneridae</taxon>
        <taxon>Pentapetalae</taxon>
        <taxon>rosids</taxon>
        <taxon>malvids</taxon>
        <taxon>Sapindales</taxon>
        <taxon>Sapindaceae</taxon>
        <taxon>Hippocastanoideae</taxon>
        <taxon>Acereae</taxon>
        <taxon>Dipteronia</taxon>
    </lineage>
</organism>
<dbReference type="SUPFAM" id="SSF53098">
    <property type="entry name" value="Ribonuclease H-like"/>
    <property type="match status" value="1"/>
</dbReference>
<dbReference type="EMBL" id="JANJYI010000009">
    <property type="protein sequence ID" value="KAK2637388.1"/>
    <property type="molecule type" value="Genomic_DNA"/>
</dbReference>
<reference evidence="2" key="1">
    <citation type="journal article" date="2023" name="Plant J.">
        <title>Genome sequences and population genomics provide insights into the demographic history, inbreeding, and mutation load of two 'living fossil' tree species of Dipteronia.</title>
        <authorList>
            <person name="Feng Y."/>
            <person name="Comes H.P."/>
            <person name="Chen J."/>
            <person name="Zhu S."/>
            <person name="Lu R."/>
            <person name="Zhang X."/>
            <person name="Li P."/>
            <person name="Qiu J."/>
            <person name="Olsen K.M."/>
            <person name="Qiu Y."/>
        </authorList>
    </citation>
    <scope>NUCLEOTIDE SEQUENCE</scope>
    <source>
        <strain evidence="2">KIB01</strain>
    </source>
</reference>
<dbReference type="Pfam" id="PF02330">
    <property type="entry name" value="MAM33"/>
    <property type="match status" value="1"/>
</dbReference>
<proteinExistence type="predicted"/>
<name>A0AAD9TKR5_9ROSI</name>
<dbReference type="InterPro" id="IPR012337">
    <property type="entry name" value="RNaseH-like_sf"/>
</dbReference>
<feature type="domain" description="hAT-like transposase RNase-H fold" evidence="1">
    <location>
        <begin position="359"/>
        <end position="434"/>
    </location>
</feature>
<evidence type="ECO:0000259" key="1">
    <source>
        <dbReference type="Pfam" id="PF14372"/>
    </source>
</evidence>
<accession>A0AAD9TKR5</accession>
<dbReference type="InterPro" id="IPR003428">
    <property type="entry name" value="MAM33"/>
</dbReference>
<dbReference type="InterPro" id="IPR025525">
    <property type="entry name" value="hAT-like_transposase_RNase-H"/>
</dbReference>
<dbReference type="GO" id="GO:0003677">
    <property type="term" value="F:DNA binding"/>
    <property type="evidence" value="ECO:0007669"/>
    <property type="project" value="InterPro"/>
</dbReference>
<dbReference type="GO" id="GO:0005759">
    <property type="term" value="C:mitochondrial matrix"/>
    <property type="evidence" value="ECO:0007669"/>
    <property type="project" value="InterPro"/>
</dbReference>
<dbReference type="InterPro" id="IPR036561">
    <property type="entry name" value="MAM33_sf"/>
</dbReference>
<dbReference type="Proteomes" id="UP001280121">
    <property type="component" value="Unassembled WGS sequence"/>
</dbReference>